<dbReference type="Proteomes" id="UP000799755">
    <property type="component" value="Unassembled WGS sequence"/>
</dbReference>
<proteinExistence type="predicted"/>
<accession>A0ACB6R2L1</accession>
<reference evidence="1" key="1">
    <citation type="journal article" date="2020" name="Stud. Mycol.">
        <title>101 Dothideomycetes genomes: a test case for predicting lifestyles and emergence of pathogens.</title>
        <authorList>
            <person name="Haridas S."/>
            <person name="Albert R."/>
            <person name="Binder M."/>
            <person name="Bloem J."/>
            <person name="Labutti K."/>
            <person name="Salamov A."/>
            <person name="Andreopoulos B."/>
            <person name="Baker S."/>
            <person name="Barry K."/>
            <person name="Bills G."/>
            <person name="Bluhm B."/>
            <person name="Cannon C."/>
            <person name="Castanera R."/>
            <person name="Culley D."/>
            <person name="Daum C."/>
            <person name="Ezra D."/>
            <person name="Gonzalez J."/>
            <person name="Henrissat B."/>
            <person name="Kuo A."/>
            <person name="Liang C."/>
            <person name="Lipzen A."/>
            <person name="Lutzoni F."/>
            <person name="Magnuson J."/>
            <person name="Mondo S."/>
            <person name="Nolan M."/>
            <person name="Ohm R."/>
            <person name="Pangilinan J."/>
            <person name="Park H.-J."/>
            <person name="Ramirez L."/>
            <person name="Alfaro M."/>
            <person name="Sun H."/>
            <person name="Tritt A."/>
            <person name="Yoshinaga Y."/>
            <person name="Zwiers L.-H."/>
            <person name="Turgeon B."/>
            <person name="Goodwin S."/>
            <person name="Spatafora J."/>
            <person name="Crous P."/>
            <person name="Grigoriev I."/>
        </authorList>
    </citation>
    <scope>NUCLEOTIDE SEQUENCE</scope>
    <source>
        <strain evidence="1">ATCC 200398</strain>
    </source>
</reference>
<sequence>MASQRYKANSLHRSRETPIDSAPRNAAPAHWERGCSGRDTSSHASSRQQQDRNRPRDRDRSRSPYRAPRGSEPERPRDSHSHKRKASRSPSPYRRPRGEEHRNDDDESKDGRRHEKHADDRGASRKYNDVNRRSRISYADLANNDSNSSYEHTSQATSDRNGVDDTKKAANRSQTQSTDTREPEIEVAPPADEESEIEKRRRRREQLKARFGSQPQSALLQQVLVHNASESSTPNIVSPVDTPDKFTLSPTMSPMSPDVRSPDSQMQDSPGSPDVMVLDREEVAGGSDGISPTADSPSAAEYDPTRDMQEDQARAAQQTGRPDLFTGASNNNGPGQQEQLAPPKKKTKKEIDMFADDDEFEDNEDIQEETHKPTVLDVRLLDNWDDAEGYYKVHHNELVGPSNRYNIVQTLGKGVFANVVRASDMASVGNQGTVAIKIVRRNDLMKQAGFKEVGFLKRLNEADPENKRHLVQFLGNFEHKFHFCMVFEDMKMNLRDLLKTVSGGGFALKAVKSYAHQMFTGLKLLKDCQILHADLKPDNILVSHDDKTVKLCDLGTAIDIRDNNEPTQYLVSRFYRAPEVILGMERNYGIDMWAIGCTLFELWTGKILFTGNSNNQMIKSMMENLGFFTEKFLKKGDPNMVGQHFLFPPLKFASKEVDEFGQQRLRALDPWKKPPKDLRTRVFNAAKNIVKDRPMDSELNDFVDLLLACLNPNPDKRISPEHALDHKFCKKARLAPSNPNTKLGSSGGTFKPKSVKPLSARPTVVKPNPAKYGFSLKK</sequence>
<name>A0ACB6R2L1_9PLEO</name>
<organism evidence="1 2">
    <name type="scientific">Lindgomyces ingoldianus</name>
    <dbReference type="NCBI Taxonomy" id="673940"/>
    <lineage>
        <taxon>Eukaryota</taxon>
        <taxon>Fungi</taxon>
        <taxon>Dikarya</taxon>
        <taxon>Ascomycota</taxon>
        <taxon>Pezizomycotina</taxon>
        <taxon>Dothideomycetes</taxon>
        <taxon>Pleosporomycetidae</taxon>
        <taxon>Pleosporales</taxon>
        <taxon>Lindgomycetaceae</taxon>
        <taxon>Lindgomyces</taxon>
    </lineage>
</organism>
<gene>
    <name evidence="1" type="ORF">BDR25DRAFT_302362</name>
</gene>
<protein>
    <submittedName>
        <fullName evidence="1">Kinase-like protein</fullName>
    </submittedName>
</protein>
<comment type="caution">
    <text evidence="1">The sequence shown here is derived from an EMBL/GenBank/DDBJ whole genome shotgun (WGS) entry which is preliminary data.</text>
</comment>
<dbReference type="EMBL" id="MU003500">
    <property type="protein sequence ID" value="KAF2473484.1"/>
    <property type="molecule type" value="Genomic_DNA"/>
</dbReference>
<evidence type="ECO:0000313" key="1">
    <source>
        <dbReference type="EMBL" id="KAF2473484.1"/>
    </source>
</evidence>
<keyword evidence="2" id="KW-1185">Reference proteome</keyword>
<evidence type="ECO:0000313" key="2">
    <source>
        <dbReference type="Proteomes" id="UP000799755"/>
    </source>
</evidence>